<evidence type="ECO:0000313" key="9">
    <source>
        <dbReference type="EMBL" id="MPM29535.1"/>
    </source>
</evidence>
<proteinExistence type="predicted"/>
<feature type="transmembrane region" description="Helical" evidence="7">
    <location>
        <begin position="83"/>
        <end position="107"/>
    </location>
</feature>
<dbReference type="PROSITE" id="PS50928">
    <property type="entry name" value="ABC_TM1"/>
    <property type="match status" value="1"/>
</dbReference>
<dbReference type="Gene3D" id="1.10.3720.10">
    <property type="entry name" value="MetI-like"/>
    <property type="match status" value="1"/>
</dbReference>
<evidence type="ECO:0000256" key="1">
    <source>
        <dbReference type="ARBA" id="ARBA00004651"/>
    </source>
</evidence>
<dbReference type="InterPro" id="IPR000515">
    <property type="entry name" value="MetI-like"/>
</dbReference>
<reference evidence="9" key="1">
    <citation type="submission" date="2019-08" db="EMBL/GenBank/DDBJ databases">
        <authorList>
            <person name="Kucharzyk K."/>
            <person name="Murdoch R.W."/>
            <person name="Higgins S."/>
            <person name="Loffler F."/>
        </authorList>
    </citation>
    <scope>NUCLEOTIDE SEQUENCE</scope>
</reference>
<evidence type="ECO:0000256" key="5">
    <source>
        <dbReference type="ARBA" id="ARBA00022989"/>
    </source>
</evidence>
<dbReference type="InterPro" id="IPR035906">
    <property type="entry name" value="MetI-like_sf"/>
</dbReference>
<dbReference type="EMBL" id="VSSQ01005538">
    <property type="protein sequence ID" value="MPM29535.1"/>
    <property type="molecule type" value="Genomic_DNA"/>
</dbReference>
<comment type="subcellular location">
    <subcellularLocation>
        <location evidence="1">Cell membrane</location>
        <topology evidence="1">Multi-pass membrane protein</topology>
    </subcellularLocation>
</comment>
<dbReference type="AlphaFoldDB" id="A0A644YLS3"/>
<keyword evidence="4 7" id="KW-0812">Transmembrane</keyword>
<keyword evidence="3" id="KW-1003">Cell membrane</keyword>
<evidence type="ECO:0000259" key="8">
    <source>
        <dbReference type="PROSITE" id="PS50928"/>
    </source>
</evidence>
<feature type="domain" description="ABC transmembrane type-1" evidence="8">
    <location>
        <begin position="80"/>
        <end position="269"/>
    </location>
</feature>
<feature type="transmembrane region" description="Helical" evidence="7">
    <location>
        <begin position="119"/>
        <end position="139"/>
    </location>
</feature>
<evidence type="ECO:0000256" key="6">
    <source>
        <dbReference type="ARBA" id="ARBA00023136"/>
    </source>
</evidence>
<accession>A0A644YLS3</accession>
<dbReference type="CDD" id="cd06261">
    <property type="entry name" value="TM_PBP2"/>
    <property type="match status" value="1"/>
</dbReference>
<name>A0A644YLS3_9ZZZZ</name>
<dbReference type="InterPro" id="IPR050366">
    <property type="entry name" value="BP-dependent_transpt_permease"/>
</dbReference>
<dbReference type="Pfam" id="PF00528">
    <property type="entry name" value="BPD_transp_1"/>
    <property type="match status" value="1"/>
</dbReference>
<keyword evidence="2" id="KW-0813">Transport</keyword>
<sequence length="284" mass="30634">MGNLKNSAKKKRNINVSLVLGSILIFAVAAICIVSFVFMPHDPTEMNTAIKFLKPGNNSEFLFGTDNFGRDILSRIMRGSRTVLLVGVVSTGVGAAVGIVLGACAGMRKGIVSTLIMRFVDGVMAFPGILLAMMLVTVIGRGEKGSIIAIAIFIVPTFARLVYSMVLDTESMLFVKAAKSYGITNSRLFKNHYMPIMATRLITQFSSSIAHAIMIDTSLSFLGLGIQPPNASWGLMLNESRQYFLMNPYLAVAPGVAIVFTVLGFNLLGDGLNDLLENRKGGKR</sequence>
<protein>
    <submittedName>
        <fullName evidence="9">Glutathione transport system permease protein GsiD</fullName>
    </submittedName>
</protein>
<dbReference type="SUPFAM" id="SSF161098">
    <property type="entry name" value="MetI-like"/>
    <property type="match status" value="1"/>
</dbReference>
<feature type="transmembrane region" description="Helical" evidence="7">
    <location>
        <begin position="246"/>
        <end position="269"/>
    </location>
</feature>
<evidence type="ECO:0000256" key="2">
    <source>
        <dbReference type="ARBA" id="ARBA00022448"/>
    </source>
</evidence>
<dbReference type="PANTHER" id="PTHR43386:SF25">
    <property type="entry name" value="PEPTIDE ABC TRANSPORTER PERMEASE PROTEIN"/>
    <property type="match status" value="1"/>
</dbReference>
<feature type="transmembrane region" description="Helical" evidence="7">
    <location>
        <begin position="16"/>
        <end position="38"/>
    </location>
</feature>
<evidence type="ECO:0000256" key="4">
    <source>
        <dbReference type="ARBA" id="ARBA00022692"/>
    </source>
</evidence>
<feature type="transmembrane region" description="Helical" evidence="7">
    <location>
        <begin position="145"/>
        <end position="163"/>
    </location>
</feature>
<keyword evidence="6 7" id="KW-0472">Membrane</keyword>
<keyword evidence="5 7" id="KW-1133">Transmembrane helix</keyword>
<evidence type="ECO:0000256" key="7">
    <source>
        <dbReference type="SAM" id="Phobius"/>
    </source>
</evidence>
<gene>
    <name evidence="9" type="primary">gsiD_25</name>
    <name evidence="9" type="ORF">SDC9_76075</name>
</gene>
<dbReference type="GO" id="GO:0005886">
    <property type="term" value="C:plasma membrane"/>
    <property type="evidence" value="ECO:0007669"/>
    <property type="project" value="UniProtKB-SubCell"/>
</dbReference>
<dbReference type="GO" id="GO:0055085">
    <property type="term" value="P:transmembrane transport"/>
    <property type="evidence" value="ECO:0007669"/>
    <property type="project" value="InterPro"/>
</dbReference>
<organism evidence="9">
    <name type="scientific">bioreactor metagenome</name>
    <dbReference type="NCBI Taxonomy" id="1076179"/>
    <lineage>
        <taxon>unclassified sequences</taxon>
        <taxon>metagenomes</taxon>
        <taxon>ecological metagenomes</taxon>
    </lineage>
</organism>
<evidence type="ECO:0000256" key="3">
    <source>
        <dbReference type="ARBA" id="ARBA00022475"/>
    </source>
</evidence>
<comment type="caution">
    <text evidence="9">The sequence shown here is derived from an EMBL/GenBank/DDBJ whole genome shotgun (WGS) entry which is preliminary data.</text>
</comment>
<dbReference type="PANTHER" id="PTHR43386">
    <property type="entry name" value="OLIGOPEPTIDE TRANSPORT SYSTEM PERMEASE PROTEIN APPC"/>
    <property type="match status" value="1"/>
</dbReference>